<protein>
    <submittedName>
        <fullName evidence="2">Uncharacterized protein</fullName>
    </submittedName>
</protein>
<proteinExistence type="predicted"/>
<evidence type="ECO:0000313" key="3">
    <source>
        <dbReference type="Proteomes" id="UP000005408"/>
    </source>
</evidence>
<evidence type="ECO:0000313" key="2">
    <source>
        <dbReference type="EnsemblMetazoa" id="G14185.1:cds"/>
    </source>
</evidence>
<organism evidence="2 3">
    <name type="scientific">Magallana gigas</name>
    <name type="common">Pacific oyster</name>
    <name type="synonym">Crassostrea gigas</name>
    <dbReference type="NCBI Taxonomy" id="29159"/>
    <lineage>
        <taxon>Eukaryota</taxon>
        <taxon>Metazoa</taxon>
        <taxon>Spiralia</taxon>
        <taxon>Lophotrochozoa</taxon>
        <taxon>Mollusca</taxon>
        <taxon>Bivalvia</taxon>
        <taxon>Autobranchia</taxon>
        <taxon>Pteriomorphia</taxon>
        <taxon>Ostreida</taxon>
        <taxon>Ostreoidea</taxon>
        <taxon>Ostreidae</taxon>
        <taxon>Magallana</taxon>
    </lineage>
</organism>
<name>A0A8W8II48_MAGGI</name>
<dbReference type="Proteomes" id="UP000005408">
    <property type="component" value="Unassembled WGS sequence"/>
</dbReference>
<reference evidence="2" key="1">
    <citation type="submission" date="2022-08" db="UniProtKB">
        <authorList>
            <consortium name="EnsemblMetazoa"/>
        </authorList>
    </citation>
    <scope>IDENTIFICATION</scope>
    <source>
        <strain evidence="2">05x7-T-G4-1.051#20</strain>
    </source>
</reference>
<dbReference type="AlphaFoldDB" id="A0A8W8II48"/>
<evidence type="ECO:0000256" key="1">
    <source>
        <dbReference type="SAM" id="Coils"/>
    </source>
</evidence>
<accession>A0A8W8II48</accession>
<keyword evidence="3" id="KW-1185">Reference proteome</keyword>
<dbReference type="EnsemblMetazoa" id="G14185.1">
    <property type="protein sequence ID" value="G14185.1:cds"/>
    <property type="gene ID" value="G14185"/>
</dbReference>
<feature type="coiled-coil region" evidence="1">
    <location>
        <begin position="167"/>
        <end position="214"/>
    </location>
</feature>
<keyword evidence="1" id="KW-0175">Coiled coil</keyword>
<sequence>MCDPMEEIIKQEENVPRYPSRQKTLTEKGNSLYESCVQKLTTAFDRIWKDIETEIFEFNSKASDIEPHVMQRYQDDVSCLRQEFVASSDNLVEFLIRTNTAESSAERSRHLEVFSKRKGVVDRFLAAIADRILQTADDISQRMASESTYTSRSSKKSTSSQSQSAILLKKEINVEKQRTRLEFLKHELTLEKRKSQLEMDLRLLKQEKETAVAEAEMKAARDHIEPLDFHTVLKEEHHSQMPKEDIMSHFLSSLEGQSSATFAQLPPPKFISTPYEHGPKLDRNGTVRVKFSKRHNVWYHSRFFIWNVVLEVKSWKCLRCTATPQRHQNFLLIKCKFTDIPPVT</sequence>